<dbReference type="WBParaSite" id="PDA_v2.g2489.t1">
    <property type="protein sequence ID" value="PDA_v2.g2489.t1"/>
    <property type="gene ID" value="PDA_v2.g2489"/>
</dbReference>
<dbReference type="GO" id="GO:0005262">
    <property type="term" value="F:calcium channel activity"/>
    <property type="evidence" value="ECO:0007669"/>
    <property type="project" value="TreeGrafter"/>
</dbReference>
<dbReference type="InterPro" id="IPR051223">
    <property type="entry name" value="Polycystin"/>
</dbReference>
<feature type="transmembrane region" description="Helical" evidence="2">
    <location>
        <begin position="237"/>
        <end position="256"/>
    </location>
</feature>
<dbReference type="SMART" id="SM00308">
    <property type="entry name" value="LH2"/>
    <property type="match status" value="1"/>
</dbReference>
<dbReference type="AlphaFoldDB" id="A0A914Q786"/>
<sequence length="310" mass="36217">MSIFFVESLSPKIAENDAYQPTAITITEGNPTLVILQICFFLTFYCLLYVTDISEFRDTDGYILNNSDNLSNYYYQYIIVVQTSHKFFASTKNNVFISLFGTESETHARKLHGCMSMSPFPYKSFEFGICERFLVCTEKPLGDIHFIKIWTDISGDDAIQSWHCEQIEIKDMQTNKHYLFEVKQWFHTPKSQTFKVRKQRNIFAEAFRFSNLIENIIFIFPINGGYGRFRCTFSRDYFVADYMINTAWTAIGFAYWMAKKFCDNPDLYGNGGGYLFQIFCYEVTWTDILFGLLTGLILSFKSVSNQLFQR</sequence>
<evidence type="ECO:0000313" key="4">
    <source>
        <dbReference type="Proteomes" id="UP000887578"/>
    </source>
</evidence>
<evidence type="ECO:0000256" key="1">
    <source>
        <dbReference type="PROSITE-ProRule" id="PRU00152"/>
    </source>
</evidence>
<dbReference type="GO" id="GO:0050982">
    <property type="term" value="P:detection of mechanical stimulus"/>
    <property type="evidence" value="ECO:0007669"/>
    <property type="project" value="TreeGrafter"/>
</dbReference>
<comment type="caution">
    <text evidence="1">Lacks conserved residue(s) required for the propagation of feature annotation.</text>
</comment>
<protein>
    <submittedName>
        <fullName evidence="5">PLAT domain-containing protein</fullName>
    </submittedName>
</protein>
<keyword evidence="4" id="KW-1185">Reference proteome</keyword>
<keyword evidence="2" id="KW-0812">Transmembrane</keyword>
<dbReference type="SUPFAM" id="SSF49723">
    <property type="entry name" value="Lipase/lipooxygenase domain (PLAT/LH2 domain)"/>
    <property type="match status" value="1"/>
</dbReference>
<dbReference type="Pfam" id="PF01477">
    <property type="entry name" value="PLAT"/>
    <property type="match status" value="1"/>
</dbReference>
<dbReference type="PANTHER" id="PTHR10877">
    <property type="entry name" value="POLYCYSTIN FAMILY MEMBER"/>
    <property type="match status" value="1"/>
</dbReference>
<dbReference type="InterPro" id="IPR001024">
    <property type="entry name" value="PLAT/LH2_dom"/>
</dbReference>
<dbReference type="GO" id="GO:0016020">
    <property type="term" value="C:membrane"/>
    <property type="evidence" value="ECO:0007669"/>
    <property type="project" value="TreeGrafter"/>
</dbReference>
<keyword evidence="2" id="KW-1133">Transmembrane helix</keyword>
<accession>A0A914Q786</accession>
<feature type="domain" description="PLAT" evidence="3">
    <location>
        <begin position="75"/>
        <end position="200"/>
    </location>
</feature>
<reference evidence="5" key="1">
    <citation type="submission" date="2022-11" db="UniProtKB">
        <authorList>
            <consortium name="WormBaseParasite"/>
        </authorList>
    </citation>
    <scope>IDENTIFICATION</scope>
</reference>
<feature type="transmembrane region" description="Helical" evidence="2">
    <location>
        <begin position="276"/>
        <end position="300"/>
    </location>
</feature>
<evidence type="ECO:0000259" key="3">
    <source>
        <dbReference type="PROSITE" id="PS50095"/>
    </source>
</evidence>
<dbReference type="PROSITE" id="PS50095">
    <property type="entry name" value="PLAT"/>
    <property type="match status" value="1"/>
</dbReference>
<dbReference type="Gene3D" id="2.60.60.20">
    <property type="entry name" value="PLAT/LH2 domain"/>
    <property type="match status" value="1"/>
</dbReference>
<evidence type="ECO:0000256" key="2">
    <source>
        <dbReference type="SAM" id="Phobius"/>
    </source>
</evidence>
<proteinExistence type="predicted"/>
<keyword evidence="2" id="KW-0472">Membrane</keyword>
<feature type="transmembrane region" description="Helical" evidence="2">
    <location>
        <begin position="32"/>
        <end position="50"/>
    </location>
</feature>
<name>A0A914Q786_9BILA</name>
<evidence type="ECO:0000313" key="5">
    <source>
        <dbReference type="WBParaSite" id="PDA_v2.g2489.t1"/>
    </source>
</evidence>
<dbReference type="PANTHER" id="PTHR10877:SF194">
    <property type="entry name" value="LOCATION OF VULVA DEFECTIVE 1"/>
    <property type="match status" value="1"/>
</dbReference>
<organism evidence="4 5">
    <name type="scientific">Panagrolaimus davidi</name>
    <dbReference type="NCBI Taxonomy" id="227884"/>
    <lineage>
        <taxon>Eukaryota</taxon>
        <taxon>Metazoa</taxon>
        <taxon>Ecdysozoa</taxon>
        <taxon>Nematoda</taxon>
        <taxon>Chromadorea</taxon>
        <taxon>Rhabditida</taxon>
        <taxon>Tylenchina</taxon>
        <taxon>Panagrolaimomorpha</taxon>
        <taxon>Panagrolaimoidea</taxon>
        <taxon>Panagrolaimidae</taxon>
        <taxon>Panagrolaimus</taxon>
    </lineage>
</organism>
<dbReference type="InterPro" id="IPR036392">
    <property type="entry name" value="PLAT/LH2_dom_sf"/>
</dbReference>
<dbReference type="Proteomes" id="UP000887578">
    <property type="component" value="Unplaced"/>
</dbReference>